<accession>A0AAV4V9L2</accession>
<dbReference type="EMBL" id="BPLQ01012650">
    <property type="protein sequence ID" value="GIY66743.1"/>
    <property type="molecule type" value="Genomic_DNA"/>
</dbReference>
<feature type="region of interest" description="Disordered" evidence="1">
    <location>
        <begin position="24"/>
        <end position="86"/>
    </location>
</feature>
<comment type="caution">
    <text evidence="3">The sequence shown here is derived from an EMBL/GenBank/DDBJ whole genome shotgun (WGS) entry which is preliminary data.</text>
</comment>
<proteinExistence type="predicted"/>
<dbReference type="Proteomes" id="UP001054837">
    <property type="component" value="Unassembled WGS sequence"/>
</dbReference>
<feature type="compositionally biased region" description="Polar residues" evidence="1">
    <location>
        <begin position="29"/>
        <end position="39"/>
    </location>
</feature>
<reference evidence="3 4" key="1">
    <citation type="submission" date="2021-06" db="EMBL/GenBank/DDBJ databases">
        <title>Caerostris darwini draft genome.</title>
        <authorList>
            <person name="Kono N."/>
            <person name="Arakawa K."/>
        </authorList>
    </citation>
    <scope>NUCLEOTIDE SEQUENCE [LARGE SCALE GENOMIC DNA]</scope>
</reference>
<organism evidence="3 4">
    <name type="scientific">Caerostris darwini</name>
    <dbReference type="NCBI Taxonomy" id="1538125"/>
    <lineage>
        <taxon>Eukaryota</taxon>
        <taxon>Metazoa</taxon>
        <taxon>Ecdysozoa</taxon>
        <taxon>Arthropoda</taxon>
        <taxon>Chelicerata</taxon>
        <taxon>Arachnida</taxon>
        <taxon>Araneae</taxon>
        <taxon>Araneomorphae</taxon>
        <taxon>Entelegynae</taxon>
        <taxon>Araneoidea</taxon>
        <taxon>Araneidae</taxon>
        <taxon>Caerostris</taxon>
    </lineage>
</organism>
<gene>
    <name evidence="3" type="ORF">CDAR_472891</name>
</gene>
<keyword evidence="4" id="KW-1185">Reference proteome</keyword>
<evidence type="ECO:0000313" key="4">
    <source>
        <dbReference type="Proteomes" id="UP001054837"/>
    </source>
</evidence>
<evidence type="ECO:0000256" key="1">
    <source>
        <dbReference type="SAM" id="MobiDB-lite"/>
    </source>
</evidence>
<name>A0AAV4V9L2_9ARAC</name>
<keyword evidence="2" id="KW-0472">Membrane</keyword>
<evidence type="ECO:0000313" key="3">
    <source>
        <dbReference type="EMBL" id="GIY66743.1"/>
    </source>
</evidence>
<protein>
    <submittedName>
        <fullName evidence="3">Uncharacterized protein</fullName>
    </submittedName>
</protein>
<sequence length="132" mass="14782">MFHEINKYLWEGDIKGEVSNVSRVSSSSCQYEGTRSAPNQKGPGRMEKEFLVSIPPSPGGRIDGRVTSSAPKSRPPSPVRIGSQNCSERRLERPTSLFARFLTTFCPSGTFFFLLVASNFHRSVRNFHRLST</sequence>
<keyword evidence="2" id="KW-1133">Transmembrane helix</keyword>
<keyword evidence="2" id="KW-0812">Transmembrane</keyword>
<evidence type="ECO:0000256" key="2">
    <source>
        <dbReference type="SAM" id="Phobius"/>
    </source>
</evidence>
<dbReference type="AlphaFoldDB" id="A0AAV4V9L2"/>
<feature type="transmembrane region" description="Helical" evidence="2">
    <location>
        <begin position="97"/>
        <end position="117"/>
    </location>
</feature>